<dbReference type="GO" id="GO:0004672">
    <property type="term" value="F:protein kinase activity"/>
    <property type="evidence" value="ECO:0007669"/>
    <property type="project" value="InterPro"/>
</dbReference>
<evidence type="ECO:0000259" key="1">
    <source>
        <dbReference type="Pfam" id="PF17667"/>
    </source>
</evidence>
<dbReference type="SUPFAM" id="SSF56112">
    <property type="entry name" value="Protein kinase-like (PK-like)"/>
    <property type="match status" value="1"/>
</dbReference>
<dbReference type="AlphaFoldDB" id="A0A9P7ADQ6"/>
<gene>
    <name evidence="2" type="ORF">HD556DRAFT_1247156</name>
</gene>
<dbReference type="InterPro" id="IPR008266">
    <property type="entry name" value="Tyr_kinase_AS"/>
</dbReference>
<organism evidence="2 3">
    <name type="scientific">Suillus plorans</name>
    <dbReference type="NCBI Taxonomy" id="116603"/>
    <lineage>
        <taxon>Eukaryota</taxon>
        <taxon>Fungi</taxon>
        <taxon>Dikarya</taxon>
        <taxon>Basidiomycota</taxon>
        <taxon>Agaricomycotina</taxon>
        <taxon>Agaricomycetes</taxon>
        <taxon>Agaricomycetidae</taxon>
        <taxon>Boletales</taxon>
        <taxon>Suillineae</taxon>
        <taxon>Suillaceae</taxon>
        <taxon>Suillus</taxon>
    </lineage>
</organism>
<dbReference type="EMBL" id="JABBWE010000082">
    <property type="protein sequence ID" value="KAG1787231.1"/>
    <property type="molecule type" value="Genomic_DNA"/>
</dbReference>
<dbReference type="PANTHER" id="PTHR38248">
    <property type="entry name" value="FUNK1 6"/>
    <property type="match status" value="1"/>
</dbReference>
<evidence type="ECO:0000313" key="3">
    <source>
        <dbReference type="Proteomes" id="UP000719766"/>
    </source>
</evidence>
<evidence type="ECO:0000313" key="2">
    <source>
        <dbReference type="EMBL" id="KAG1787231.1"/>
    </source>
</evidence>
<name>A0A9P7ADQ6_9AGAM</name>
<dbReference type="Proteomes" id="UP000719766">
    <property type="component" value="Unassembled WGS sequence"/>
</dbReference>
<reference evidence="2" key="1">
    <citation type="journal article" date="2020" name="New Phytol.">
        <title>Comparative genomics reveals dynamic genome evolution in host specialist ectomycorrhizal fungi.</title>
        <authorList>
            <person name="Lofgren L.A."/>
            <person name="Nguyen N.H."/>
            <person name="Vilgalys R."/>
            <person name="Ruytinx J."/>
            <person name="Liao H.L."/>
            <person name="Branco S."/>
            <person name="Kuo A."/>
            <person name="LaButti K."/>
            <person name="Lipzen A."/>
            <person name="Andreopoulos W."/>
            <person name="Pangilinan J."/>
            <person name="Riley R."/>
            <person name="Hundley H."/>
            <person name="Na H."/>
            <person name="Barry K."/>
            <person name="Grigoriev I.V."/>
            <person name="Stajich J.E."/>
            <person name="Kennedy P.G."/>
        </authorList>
    </citation>
    <scope>NUCLEOTIDE SEQUENCE</scope>
    <source>
        <strain evidence="2">S12</strain>
    </source>
</reference>
<sequence length="668" mass="74524">MGNEIRGHLVGPMPVEQFLEKYLPPSMIPDYQPLTSFSDGAFESTLSAAHETKAYKPFIDTITSFAPGLSFIDTHSNADTTNCESFTFKIKPDICVYADGSSPPRAGQSSCDISATEVVIEFKWEPHHNPFYTPANGPGPTSHFISETDKAMDTLGQITSYAAAQLGAQYRTHAFLVLIVYDQAYILRWDREGATVSSAIHYNEEPHLADFFHRYGQASPALRGIDTSVTPASAEEARLARLQLGLPATKRMLKTTVPGVDNSDSITLIFPAPLAVGQTPIGRCTRACPAYDLGNKKVVMFKDSWRVAIAGVLPEGETYRLLKEHNVSNVASCIACHDVPSISQQAPQTYKFADAPWACWHDTITPHIHYRLVLNIVGKQLCEFESSHQFVAAIRDALIAHKDAYHNAGVLHRDLSAGNVVIHEGKGILIDWDLSKLISIQGARQVTRTGTWQFMSAHLVQNRDARHGVEDDLESSLYVVLWIALMYTKSHLDIPVRSLLMKDVFEVNELEGVGSTSKSAFLNSRLQFSRDVFVDRKPLDSLVLALAELFAIRYTLVTREEQKAYATLCDYIKGLKPDAAELASLVNLSKAHTCYRLKMDMEALRSHDKIIEVYDLHLRLDGWIEDLPVAQTITSYDKHHVKRRIFTKSQCGSWVELTTSSKRRRVEG</sequence>
<accession>A0A9P7ADQ6</accession>
<feature type="domain" description="Fungal-type protein kinase" evidence="1">
    <location>
        <begin position="148"/>
        <end position="483"/>
    </location>
</feature>
<dbReference type="OrthoDB" id="5592585at2759"/>
<dbReference type="InterPro" id="IPR040976">
    <property type="entry name" value="Pkinase_fungal"/>
</dbReference>
<dbReference type="PANTHER" id="PTHR38248:SF2">
    <property type="entry name" value="FUNK1 11"/>
    <property type="match status" value="1"/>
</dbReference>
<dbReference type="Pfam" id="PF17667">
    <property type="entry name" value="Pkinase_fungal"/>
    <property type="match status" value="1"/>
</dbReference>
<dbReference type="Gene3D" id="1.10.510.10">
    <property type="entry name" value="Transferase(Phosphotransferase) domain 1"/>
    <property type="match status" value="1"/>
</dbReference>
<dbReference type="PROSITE" id="PS00109">
    <property type="entry name" value="PROTEIN_KINASE_TYR"/>
    <property type="match status" value="1"/>
</dbReference>
<dbReference type="RefSeq" id="XP_041154599.1">
    <property type="nucleotide sequence ID" value="XM_041298672.1"/>
</dbReference>
<dbReference type="GeneID" id="64592436"/>
<keyword evidence="3" id="KW-1185">Reference proteome</keyword>
<proteinExistence type="predicted"/>
<protein>
    <recommendedName>
        <fullName evidence="1">Fungal-type protein kinase domain-containing protein</fullName>
    </recommendedName>
</protein>
<dbReference type="InterPro" id="IPR011009">
    <property type="entry name" value="Kinase-like_dom_sf"/>
</dbReference>
<comment type="caution">
    <text evidence="2">The sequence shown here is derived from an EMBL/GenBank/DDBJ whole genome shotgun (WGS) entry which is preliminary data.</text>
</comment>